<dbReference type="Pfam" id="PF05193">
    <property type="entry name" value="Peptidase_M16_C"/>
    <property type="match status" value="1"/>
</dbReference>
<dbReference type="Pfam" id="PF00675">
    <property type="entry name" value="Peptidase_M16"/>
    <property type="match status" value="1"/>
</dbReference>
<dbReference type="SUPFAM" id="SSF63411">
    <property type="entry name" value="LuxS/MPP-like metallohydrolase"/>
    <property type="match status" value="2"/>
</dbReference>
<feature type="domain" description="Peptidase M16 C-terminal" evidence="4">
    <location>
        <begin position="166"/>
        <end position="338"/>
    </location>
</feature>
<dbReference type="GO" id="GO:0006508">
    <property type="term" value="P:proteolysis"/>
    <property type="evidence" value="ECO:0007669"/>
    <property type="project" value="InterPro"/>
</dbReference>
<dbReference type="AlphaFoldDB" id="A0A1I4KAC6"/>
<dbReference type="InterPro" id="IPR050361">
    <property type="entry name" value="MPP/UQCRC_Complex"/>
</dbReference>
<evidence type="ECO:0000313" key="5">
    <source>
        <dbReference type="EMBL" id="SFL75619.1"/>
    </source>
</evidence>
<dbReference type="PANTHER" id="PTHR11851:SF49">
    <property type="entry name" value="MITOCHONDRIAL-PROCESSING PEPTIDASE SUBUNIT ALPHA"/>
    <property type="match status" value="1"/>
</dbReference>
<dbReference type="PROSITE" id="PS00143">
    <property type="entry name" value="INSULINASE"/>
    <property type="match status" value="1"/>
</dbReference>
<dbReference type="InterPro" id="IPR001431">
    <property type="entry name" value="Pept_M16_Zn_BS"/>
</dbReference>
<reference evidence="5 6" key="1">
    <citation type="submission" date="2016-10" db="EMBL/GenBank/DDBJ databases">
        <authorList>
            <person name="de Groot N.N."/>
        </authorList>
    </citation>
    <scope>NUCLEOTIDE SEQUENCE [LARGE SCALE GENOMIC DNA]</scope>
    <source>
        <strain evidence="5 6">CGMCC 1.6134</strain>
    </source>
</reference>
<keyword evidence="6" id="KW-1185">Reference proteome</keyword>
<dbReference type="STRING" id="266892.SAMN04488054_104206"/>
<dbReference type="Gene3D" id="3.30.830.10">
    <property type="entry name" value="Metalloenzyme, LuxS/M16 peptidase-like"/>
    <property type="match status" value="2"/>
</dbReference>
<evidence type="ECO:0000259" key="3">
    <source>
        <dbReference type="Pfam" id="PF00675"/>
    </source>
</evidence>
<evidence type="ECO:0000256" key="1">
    <source>
        <dbReference type="ARBA" id="ARBA00007261"/>
    </source>
</evidence>
<name>A0A1I4KAC6_9BACI</name>
<organism evidence="5 6">
    <name type="scientific">Salibacterium qingdaonense</name>
    <dbReference type="NCBI Taxonomy" id="266892"/>
    <lineage>
        <taxon>Bacteria</taxon>
        <taxon>Bacillati</taxon>
        <taxon>Bacillota</taxon>
        <taxon>Bacilli</taxon>
        <taxon>Bacillales</taxon>
        <taxon>Bacillaceae</taxon>
    </lineage>
</organism>
<dbReference type="FunFam" id="3.30.830.10:FF:000008">
    <property type="entry name" value="Mitochondrial-processing peptidase subunit beta"/>
    <property type="match status" value="1"/>
</dbReference>
<dbReference type="EMBL" id="FOTY01000004">
    <property type="protein sequence ID" value="SFL75619.1"/>
    <property type="molecule type" value="Genomic_DNA"/>
</dbReference>
<protein>
    <submittedName>
        <fullName evidence="5">Predicted Zn-dependent peptidase</fullName>
    </submittedName>
</protein>
<gene>
    <name evidence="5" type="ORF">SAMN04488054_104206</name>
</gene>
<accession>A0A1I4KAC6</accession>
<dbReference type="GO" id="GO:0004222">
    <property type="term" value="F:metalloendopeptidase activity"/>
    <property type="evidence" value="ECO:0007669"/>
    <property type="project" value="InterPro"/>
</dbReference>
<evidence type="ECO:0000259" key="4">
    <source>
        <dbReference type="Pfam" id="PF05193"/>
    </source>
</evidence>
<dbReference type="GO" id="GO:0046872">
    <property type="term" value="F:metal ion binding"/>
    <property type="evidence" value="ECO:0007669"/>
    <property type="project" value="InterPro"/>
</dbReference>
<dbReference type="InterPro" id="IPR011765">
    <property type="entry name" value="Pept_M16_N"/>
</dbReference>
<dbReference type="InterPro" id="IPR011249">
    <property type="entry name" value="Metalloenz_LuxS/M16"/>
</dbReference>
<feature type="domain" description="Peptidase M16 N-terminal" evidence="3">
    <location>
        <begin position="12"/>
        <end position="159"/>
    </location>
</feature>
<comment type="similarity">
    <text evidence="1 2">Belongs to the peptidase M16 family.</text>
</comment>
<proteinExistence type="inferred from homology"/>
<dbReference type="OrthoDB" id="9811314at2"/>
<evidence type="ECO:0000313" key="6">
    <source>
        <dbReference type="Proteomes" id="UP000199668"/>
    </source>
</evidence>
<dbReference type="InterPro" id="IPR007863">
    <property type="entry name" value="Peptidase_M16_C"/>
</dbReference>
<sequence>MMKRNKLSNGLRVVTEHVPAVQSMTIGIWIKTGSRYETAEENGISHFLEHMFFKGTTHRSAADIAESFDKIGGDVNAFTSKEYTCFYAKVLDKHTVTALSILADMLFHSTFDPEEIEKEKQVVMEEIKMVEDTPDDIIHDYLDREAFGHHPLARPILGTEETVRTFTREGILDFRQRHYTAENMVISAVGNEGTELLEQLEKLFGGLPGGYIEQPFQKPAFLPGKAGIQKETEQAHLCLGFPGAAMDDESVYPLMLMNNALGDSMSSRLFQRIREDRGLAYSVFSYHVPFLDTGMLTIYAGTGIEQQEEAAAAVFEIVEDIALDGLTEKEIENGKEQLKGNLILGLESTSSRMSRNGRNELLLGRHRSLEDTVQRLENVSKEDVQRTASTMFRSEYALSFISNSGRIPFV</sequence>
<dbReference type="RefSeq" id="WP_090926073.1">
    <property type="nucleotide sequence ID" value="NZ_FOTY01000004.1"/>
</dbReference>
<dbReference type="PANTHER" id="PTHR11851">
    <property type="entry name" value="METALLOPROTEASE"/>
    <property type="match status" value="1"/>
</dbReference>
<evidence type="ECO:0000256" key="2">
    <source>
        <dbReference type="RuleBase" id="RU004447"/>
    </source>
</evidence>
<dbReference type="Proteomes" id="UP000199668">
    <property type="component" value="Unassembled WGS sequence"/>
</dbReference>